<dbReference type="InterPro" id="IPR001623">
    <property type="entry name" value="DnaJ_domain"/>
</dbReference>
<evidence type="ECO:0000313" key="5">
    <source>
        <dbReference type="Proteomes" id="UP001230188"/>
    </source>
</evidence>
<dbReference type="Pfam" id="PF14308">
    <property type="entry name" value="DnaJ-X"/>
    <property type="match status" value="1"/>
</dbReference>
<dbReference type="AlphaFoldDB" id="A0AAD7UMD3"/>
<sequence length="608" mass="63552">MSAMSASSSGGTGGGGSGGAEESSGPKYLRVSLGSGPKHMGAGLGQAVTSVVGGVAAGAASLVAAPVLGAKEGGAKGFAMGLGVGIVSAVALPVVGAVSGVGSLVRGVAATPEAMKATSEGKEWDGEKWILYTLAEDRSILSDAASAELAAYVEKLASQEKETDEGSSETEKKEVKDATLYEELGVSPSASEAEIKKAYYKQALKYHPDKHPGHEAKFQAISRAYEVLSDPRSRERYDNTGEQDGGEGASADPATFFAMVFGSEQFETYVGELQMATMMKEERDVDDVEADFLQRRRSVQLAVNLIDILAPFVVDGMPKPKFSAKLKADTADLVSTPFGTALVRVIAYVYGTVASRFLGGASGAALSVSDAAHRAGKRLEIAQGAARVLSRSSKAKRAATKSEKATAAEATADGKPLEEATALIVSDKHGDWQCVSYASTEVAAAAFKKLPYTYASVLYVKRDDGTWQPVKSYGTNFATDAIKTQVAATLEAAGELSTASVAQTVARSREVEMMGSVIEAAWRVTVVDVENTLRDATSKLFRDKGVDDKTRKLRAKALKIFAEVLNEAALNSGHGDKLVSDLIAEQASAFQEAPVATPPSENSTTQSP</sequence>
<feature type="region of interest" description="Disordered" evidence="1">
    <location>
        <begin position="1"/>
        <end position="32"/>
    </location>
</feature>
<dbReference type="InterPro" id="IPR026894">
    <property type="entry name" value="DnaJ_X"/>
</dbReference>
<keyword evidence="2" id="KW-1133">Transmembrane helix</keyword>
<proteinExistence type="predicted"/>
<dbReference type="Proteomes" id="UP001230188">
    <property type="component" value="Unassembled WGS sequence"/>
</dbReference>
<organism evidence="4 5">
    <name type="scientific">Chrysophaeum taylorii</name>
    <dbReference type="NCBI Taxonomy" id="2483200"/>
    <lineage>
        <taxon>Eukaryota</taxon>
        <taxon>Sar</taxon>
        <taxon>Stramenopiles</taxon>
        <taxon>Ochrophyta</taxon>
        <taxon>Pelagophyceae</taxon>
        <taxon>Pelagomonadales</taxon>
        <taxon>Pelagomonadaceae</taxon>
        <taxon>Chrysophaeum</taxon>
    </lineage>
</organism>
<keyword evidence="2" id="KW-0812">Transmembrane</keyword>
<gene>
    <name evidence="4" type="ORF">CTAYLR_007200</name>
</gene>
<name>A0AAD7UMD3_9STRA</name>
<dbReference type="EMBL" id="JAQMWT010000046">
    <property type="protein sequence ID" value="KAJ8612576.1"/>
    <property type="molecule type" value="Genomic_DNA"/>
</dbReference>
<dbReference type="PANTHER" id="PTHR44094:SF8">
    <property type="entry name" value="DNAJ HEAT SHOCK N-TERMINAL DOMAIN-CONTAINING PROTEIN-RELATED"/>
    <property type="match status" value="1"/>
</dbReference>
<evidence type="ECO:0000313" key="4">
    <source>
        <dbReference type="EMBL" id="KAJ8612576.1"/>
    </source>
</evidence>
<keyword evidence="5" id="KW-1185">Reference proteome</keyword>
<keyword evidence="2" id="KW-0472">Membrane</keyword>
<dbReference type="PROSITE" id="PS00636">
    <property type="entry name" value="DNAJ_1"/>
    <property type="match status" value="1"/>
</dbReference>
<dbReference type="PRINTS" id="PR00625">
    <property type="entry name" value="JDOMAIN"/>
</dbReference>
<feature type="transmembrane region" description="Helical" evidence="2">
    <location>
        <begin position="82"/>
        <end position="105"/>
    </location>
</feature>
<dbReference type="InterPro" id="IPR052423">
    <property type="entry name" value="EMIR"/>
</dbReference>
<dbReference type="SMART" id="SM00271">
    <property type="entry name" value="DnaJ"/>
    <property type="match status" value="1"/>
</dbReference>
<reference evidence="4" key="1">
    <citation type="submission" date="2023-01" db="EMBL/GenBank/DDBJ databases">
        <title>Metagenome sequencing of chrysophaentin producing Chrysophaeum taylorii.</title>
        <authorList>
            <person name="Davison J."/>
            <person name="Bewley C."/>
        </authorList>
    </citation>
    <scope>NUCLEOTIDE SEQUENCE</scope>
    <source>
        <strain evidence="4">NIES-1699</strain>
    </source>
</reference>
<evidence type="ECO:0000256" key="2">
    <source>
        <dbReference type="SAM" id="Phobius"/>
    </source>
</evidence>
<evidence type="ECO:0000259" key="3">
    <source>
        <dbReference type="PROSITE" id="PS50076"/>
    </source>
</evidence>
<dbReference type="Pfam" id="PF00226">
    <property type="entry name" value="DnaJ"/>
    <property type="match status" value="1"/>
</dbReference>
<accession>A0AAD7UMD3</accession>
<dbReference type="PANTHER" id="PTHR44094">
    <property type="entry name" value="DNAJ HEAT SHOCK N-TERMINAL DOMAIN-CONTAINING PROTEIN"/>
    <property type="match status" value="1"/>
</dbReference>
<dbReference type="InterPro" id="IPR036869">
    <property type="entry name" value="J_dom_sf"/>
</dbReference>
<dbReference type="CDD" id="cd06257">
    <property type="entry name" value="DnaJ"/>
    <property type="match status" value="1"/>
</dbReference>
<feature type="compositionally biased region" description="Gly residues" evidence="1">
    <location>
        <begin position="10"/>
        <end position="19"/>
    </location>
</feature>
<comment type="caution">
    <text evidence="4">The sequence shown here is derived from an EMBL/GenBank/DDBJ whole genome shotgun (WGS) entry which is preliminary data.</text>
</comment>
<dbReference type="InterPro" id="IPR018253">
    <property type="entry name" value="DnaJ_domain_CS"/>
</dbReference>
<protein>
    <recommendedName>
        <fullName evidence="3">J domain-containing protein</fullName>
    </recommendedName>
</protein>
<feature type="domain" description="J" evidence="3">
    <location>
        <begin position="179"/>
        <end position="241"/>
    </location>
</feature>
<evidence type="ECO:0000256" key="1">
    <source>
        <dbReference type="SAM" id="MobiDB-lite"/>
    </source>
</evidence>
<dbReference type="Gene3D" id="1.10.287.110">
    <property type="entry name" value="DnaJ domain"/>
    <property type="match status" value="1"/>
</dbReference>
<dbReference type="SUPFAM" id="SSF46565">
    <property type="entry name" value="Chaperone J-domain"/>
    <property type="match status" value="1"/>
</dbReference>
<dbReference type="PROSITE" id="PS50076">
    <property type="entry name" value="DNAJ_2"/>
    <property type="match status" value="1"/>
</dbReference>
<feature type="transmembrane region" description="Helical" evidence="2">
    <location>
        <begin position="47"/>
        <end position="70"/>
    </location>
</feature>